<keyword evidence="1" id="KW-0812">Transmembrane</keyword>
<organism evidence="2 3">
    <name type="scientific">Campylobacter pinnipediorum subsp. pinnipediorum</name>
    <dbReference type="NCBI Taxonomy" id="1660067"/>
    <lineage>
        <taxon>Bacteria</taxon>
        <taxon>Pseudomonadati</taxon>
        <taxon>Campylobacterota</taxon>
        <taxon>Epsilonproteobacteria</taxon>
        <taxon>Campylobacterales</taxon>
        <taxon>Campylobacteraceae</taxon>
        <taxon>Campylobacter</taxon>
    </lineage>
</organism>
<sequence length="297" mass="33606">MKKAFTLIELILVIVILAIVAGMTLNLVFVIYKNYVQSESISRVGSQADIILDQISKRLEYRIRSSDIARNSSDNSILNLNDSGLNSSYNILEFIPYSYEAFDLGVYSGIVDMDNSNTTNGSIETPGSNLDTSLFDQISPRNKNKELAMIFRGVNYNVDSSFGYTGANVDFAKVKVKDLTHFNHDRSFVGKQMSEQYYLAHTAYAIVVTPNESTRPGESVANKDFDLTLYYDYRPWLGERYDKGSSTVLARHVSMFKFKEENGMVFLKLCLRDNQKQRSSLSQSGFDFNVCRTKAVF</sequence>
<comment type="caution">
    <text evidence="2">The sequence shown here is derived from an EMBL/GenBank/DDBJ whole genome shotgun (WGS) entry which is preliminary data.</text>
</comment>
<evidence type="ECO:0008006" key="4">
    <source>
        <dbReference type="Google" id="ProtNLM"/>
    </source>
</evidence>
<accession>A0AAX0LAG0</accession>
<evidence type="ECO:0000313" key="2">
    <source>
        <dbReference type="EMBL" id="OPA78957.1"/>
    </source>
</evidence>
<name>A0AAX0LAG0_9BACT</name>
<dbReference type="NCBIfam" id="TIGR02532">
    <property type="entry name" value="IV_pilin_GFxxxE"/>
    <property type="match status" value="1"/>
</dbReference>
<dbReference type="Pfam" id="PF07963">
    <property type="entry name" value="N_methyl"/>
    <property type="match status" value="1"/>
</dbReference>
<keyword evidence="1" id="KW-0472">Membrane</keyword>
<proteinExistence type="predicted"/>
<dbReference type="SUPFAM" id="SSF54523">
    <property type="entry name" value="Pili subunits"/>
    <property type="match status" value="1"/>
</dbReference>
<keyword evidence="1" id="KW-1133">Transmembrane helix</keyword>
<feature type="transmembrane region" description="Helical" evidence="1">
    <location>
        <begin position="7"/>
        <end position="32"/>
    </location>
</feature>
<dbReference type="InterPro" id="IPR045584">
    <property type="entry name" value="Pilin-like"/>
</dbReference>
<reference evidence="2 3" key="1">
    <citation type="submission" date="2016-08" db="EMBL/GenBank/DDBJ databases">
        <title>Campylobacter species from sea mammals.</title>
        <authorList>
            <person name="Gilbert M.J."/>
            <person name="Byrne B.A."/>
            <person name="Zomer A.L."/>
            <person name="Wagenaar J.A."/>
        </authorList>
    </citation>
    <scope>NUCLEOTIDE SEQUENCE [LARGE SCALE GENOMIC DNA]</scope>
    <source>
        <strain evidence="2 3">1105248</strain>
    </source>
</reference>
<dbReference type="InterPro" id="IPR012902">
    <property type="entry name" value="N_methyl_site"/>
</dbReference>
<dbReference type="Proteomes" id="UP000189728">
    <property type="component" value="Unassembled WGS sequence"/>
</dbReference>
<protein>
    <recommendedName>
        <fullName evidence="4">Type II secretion system protein</fullName>
    </recommendedName>
</protein>
<dbReference type="AlphaFoldDB" id="A0AAX0LAG0"/>
<gene>
    <name evidence="2" type="ORF">BFG04_02740</name>
</gene>
<dbReference type="Gene3D" id="3.30.700.10">
    <property type="entry name" value="Glycoprotein, Type 4 Pilin"/>
    <property type="match status" value="1"/>
</dbReference>
<dbReference type="EMBL" id="MCRK01000024">
    <property type="protein sequence ID" value="OPA78957.1"/>
    <property type="molecule type" value="Genomic_DNA"/>
</dbReference>
<dbReference type="RefSeq" id="WP_078398040.1">
    <property type="nucleotide sequence ID" value="NZ_MCRK01000024.1"/>
</dbReference>
<evidence type="ECO:0000313" key="3">
    <source>
        <dbReference type="Proteomes" id="UP000189728"/>
    </source>
</evidence>
<evidence type="ECO:0000256" key="1">
    <source>
        <dbReference type="SAM" id="Phobius"/>
    </source>
</evidence>